<protein>
    <submittedName>
        <fullName evidence="2">MFS transporter</fullName>
    </submittedName>
</protein>
<feature type="transmembrane region" description="Helical" evidence="1">
    <location>
        <begin position="267"/>
        <end position="288"/>
    </location>
</feature>
<organism evidence="2 3">
    <name type="scientific">Faecalicatena faecalis</name>
    <dbReference type="NCBI Taxonomy" id="2726362"/>
    <lineage>
        <taxon>Bacteria</taxon>
        <taxon>Bacillati</taxon>
        <taxon>Bacillota</taxon>
        <taxon>Clostridia</taxon>
        <taxon>Lachnospirales</taxon>
        <taxon>Lachnospiraceae</taxon>
        <taxon>Faecalicatena</taxon>
    </lineage>
</organism>
<name>A0ABS6CYX9_9FIRM</name>
<keyword evidence="1" id="KW-1133">Transmembrane helix</keyword>
<evidence type="ECO:0000313" key="3">
    <source>
        <dbReference type="Proteomes" id="UP000723714"/>
    </source>
</evidence>
<dbReference type="InterPro" id="IPR052528">
    <property type="entry name" value="Sugar_transport-like"/>
</dbReference>
<keyword evidence="1" id="KW-0812">Transmembrane</keyword>
<feature type="transmembrane region" description="Helical" evidence="1">
    <location>
        <begin position="359"/>
        <end position="383"/>
    </location>
</feature>
<evidence type="ECO:0000313" key="2">
    <source>
        <dbReference type="EMBL" id="MBU3874524.1"/>
    </source>
</evidence>
<sequence>MEEGMLAQVRKFGGDQKRFLASQMITSTYNNLISGVLMTGLLLYIGVRPSRIGVFLSIPLLANILQLAIGKMWNWFYNYKKMINCIVLAARFGILSIVGIPILFRDSGQPVKIWMTAMILTVSYTFASSAGIHLNLWMVQTIPAEKQGTFFAFRDRMVVGVTMLISFGAAYLIDQLKVANLEYIGFATAFLIASLLVVIDYTILRKISYERNEEKKERLEWPLYWKVVKEDRRFLRFLIYMLVLSLGMNLANPYYNTYMLDCLELKYTHIMCLTGLQVCVQIAVSSIWGKIANRIRWSRILNATVFILGVQFFIWAMVTKESIGFIYVIFISSGLISTGLVTGQFMVQYEFIGHQNTMIYLSLCACVTALGGFSGSMLGSGIISAFADKVYQLGGIGIGSMQINMIISGSILLVSVFYAKIVLNRNTERSYYVG</sequence>
<reference evidence="2 3" key="1">
    <citation type="submission" date="2021-06" db="EMBL/GenBank/DDBJ databases">
        <title>Faecalicatena sp. nov. isolated from porcine feces.</title>
        <authorList>
            <person name="Oh B.S."/>
            <person name="Lee J.H."/>
        </authorList>
    </citation>
    <scope>NUCLEOTIDE SEQUENCE [LARGE SCALE GENOMIC DNA]</scope>
    <source>
        <strain evidence="2 3">AGMB00832</strain>
    </source>
</reference>
<dbReference type="RefSeq" id="WP_216238785.1">
    <property type="nucleotide sequence ID" value="NZ_JABACJ020000001.1"/>
</dbReference>
<dbReference type="Pfam" id="PF13347">
    <property type="entry name" value="MFS_2"/>
    <property type="match status" value="1"/>
</dbReference>
<feature type="transmembrane region" description="Helical" evidence="1">
    <location>
        <begin position="185"/>
        <end position="204"/>
    </location>
</feature>
<accession>A0ABS6CYX9</accession>
<feature type="transmembrane region" description="Helical" evidence="1">
    <location>
        <begin position="116"/>
        <end position="136"/>
    </location>
</feature>
<dbReference type="EMBL" id="JABACJ020000001">
    <property type="protein sequence ID" value="MBU3874524.1"/>
    <property type="molecule type" value="Genomic_DNA"/>
</dbReference>
<feature type="transmembrane region" description="Helical" evidence="1">
    <location>
        <begin position="234"/>
        <end position="255"/>
    </location>
</feature>
<feature type="transmembrane region" description="Helical" evidence="1">
    <location>
        <begin position="157"/>
        <end position="173"/>
    </location>
</feature>
<dbReference type="Proteomes" id="UP000723714">
    <property type="component" value="Unassembled WGS sequence"/>
</dbReference>
<feature type="transmembrane region" description="Helical" evidence="1">
    <location>
        <begin position="403"/>
        <end position="423"/>
    </location>
</feature>
<keyword evidence="1" id="KW-0472">Membrane</keyword>
<keyword evidence="3" id="KW-1185">Reference proteome</keyword>
<feature type="transmembrane region" description="Helical" evidence="1">
    <location>
        <begin position="52"/>
        <end position="70"/>
    </location>
</feature>
<evidence type="ECO:0000256" key="1">
    <source>
        <dbReference type="SAM" id="Phobius"/>
    </source>
</evidence>
<dbReference type="PANTHER" id="PTHR23526">
    <property type="entry name" value="INTEGRAL MEMBRANE TRANSPORT PROTEIN-RELATED"/>
    <property type="match status" value="1"/>
</dbReference>
<feature type="transmembrane region" description="Helical" evidence="1">
    <location>
        <begin position="82"/>
        <end position="104"/>
    </location>
</feature>
<proteinExistence type="predicted"/>
<dbReference type="CDD" id="cd06174">
    <property type="entry name" value="MFS"/>
    <property type="match status" value="1"/>
</dbReference>
<feature type="transmembrane region" description="Helical" evidence="1">
    <location>
        <begin position="300"/>
        <end position="318"/>
    </location>
</feature>
<comment type="caution">
    <text evidence="2">The sequence shown here is derived from an EMBL/GenBank/DDBJ whole genome shotgun (WGS) entry which is preliminary data.</text>
</comment>
<dbReference type="PANTHER" id="PTHR23526:SF2">
    <property type="entry name" value="MAJOR FACILITATOR SUPERFAMILY (MFS) PROFILE DOMAIN-CONTAINING PROTEIN"/>
    <property type="match status" value="1"/>
</dbReference>
<feature type="transmembrane region" description="Helical" evidence="1">
    <location>
        <begin position="28"/>
        <end position="46"/>
    </location>
</feature>
<gene>
    <name evidence="2" type="ORF">HGO97_001690</name>
</gene>
<feature type="transmembrane region" description="Helical" evidence="1">
    <location>
        <begin position="324"/>
        <end position="347"/>
    </location>
</feature>